<name>A0A8S1W6E4_PAROT</name>
<dbReference type="OMA" id="IAMVNKP"/>
<accession>A0A8S1W6E4</accession>
<sequence>MDFKSRFKGKMTVMNKDGVIAMVNKPSLPIVKSNQYYQENEDSSPTKKQTSLYTEGIRETKSHVFTNIQVSPKQKNSTKYSQKFSNAGNQVIKSTQIASKQQPQFDDPNTSLKPLHLRIQPDFNQIDMDEYEIVAIPKTMLGQLRQQMSVDRYALTHSFVPDKKQLFEFPQFSPEVTTQYTQHHQTPHLKKQNTIDSSTMQQKPLFSKQKSEKLDRTNKVIQQAGLGTLRHKQTNDILSYQHLYQKMNFIQLLLYFWITFIQYFDNYDD</sequence>
<keyword evidence="2" id="KW-1185">Reference proteome</keyword>
<dbReference type="Proteomes" id="UP000683925">
    <property type="component" value="Unassembled WGS sequence"/>
</dbReference>
<dbReference type="OrthoDB" id="299883at2759"/>
<reference evidence="1" key="1">
    <citation type="submission" date="2021-01" db="EMBL/GenBank/DDBJ databases">
        <authorList>
            <consortium name="Genoscope - CEA"/>
            <person name="William W."/>
        </authorList>
    </citation>
    <scope>NUCLEOTIDE SEQUENCE</scope>
</reference>
<organism evidence="1 2">
    <name type="scientific">Paramecium octaurelia</name>
    <dbReference type="NCBI Taxonomy" id="43137"/>
    <lineage>
        <taxon>Eukaryota</taxon>
        <taxon>Sar</taxon>
        <taxon>Alveolata</taxon>
        <taxon>Ciliophora</taxon>
        <taxon>Intramacronucleata</taxon>
        <taxon>Oligohymenophorea</taxon>
        <taxon>Peniculida</taxon>
        <taxon>Parameciidae</taxon>
        <taxon>Paramecium</taxon>
    </lineage>
</organism>
<dbReference type="AlphaFoldDB" id="A0A8S1W6E4"/>
<comment type="caution">
    <text evidence="1">The sequence shown here is derived from an EMBL/GenBank/DDBJ whole genome shotgun (WGS) entry which is preliminary data.</text>
</comment>
<gene>
    <name evidence="1" type="ORF">POCTA_138.1.T0850203</name>
</gene>
<proteinExistence type="predicted"/>
<protein>
    <submittedName>
        <fullName evidence="1">Uncharacterized protein</fullName>
    </submittedName>
</protein>
<evidence type="ECO:0000313" key="1">
    <source>
        <dbReference type="EMBL" id="CAD8185494.1"/>
    </source>
</evidence>
<evidence type="ECO:0000313" key="2">
    <source>
        <dbReference type="Proteomes" id="UP000683925"/>
    </source>
</evidence>
<dbReference type="EMBL" id="CAJJDP010000084">
    <property type="protein sequence ID" value="CAD8185494.1"/>
    <property type="molecule type" value="Genomic_DNA"/>
</dbReference>